<evidence type="ECO:0000256" key="3">
    <source>
        <dbReference type="SAM" id="MobiDB-lite"/>
    </source>
</evidence>
<feature type="compositionally biased region" description="Basic residues" evidence="3">
    <location>
        <begin position="278"/>
        <end position="287"/>
    </location>
</feature>
<keyword evidence="1 2" id="KW-0175">Coiled coil</keyword>
<evidence type="ECO:0000256" key="2">
    <source>
        <dbReference type="SAM" id="Coils"/>
    </source>
</evidence>
<feature type="region of interest" description="Disordered" evidence="3">
    <location>
        <begin position="257"/>
        <end position="387"/>
    </location>
</feature>
<dbReference type="Pfam" id="PF14916">
    <property type="entry name" value="CCDC92"/>
    <property type="match status" value="1"/>
</dbReference>
<dbReference type="InterPro" id="IPR040370">
    <property type="entry name" value="CCDC74A/CCDC74B/CCDC92"/>
</dbReference>
<evidence type="ECO:0000313" key="5">
    <source>
        <dbReference type="Proteomes" id="UP000694553"/>
    </source>
</evidence>
<feature type="compositionally biased region" description="Basic and acidic residues" evidence="3">
    <location>
        <begin position="295"/>
        <end position="308"/>
    </location>
</feature>
<feature type="coiled-coil region" evidence="2">
    <location>
        <begin position="170"/>
        <end position="204"/>
    </location>
</feature>
<sequence length="387" mass="43495">MDVTLPGFMQQDFLPVQCLSRQDRSQRLWGRKEGERAEAIPWGSAEAIPWGSAAFPTASRRAGTTLHHRLCPSQGLRGWGLQIQRTAARFITSHLHSPQAWTVNLVAMETVSLEHQIQSVQRHIAFLKKEQMELLHDLHLEILRLQKHCSELTHDLEMKELEARQQDVLDRELEEKCRAMEAQLQEKEKDNLELRKELQHKETLVAALRSSLRSKERRFLEELKRRSHRVTILDTELQKQTEAAAYLSLQLHATAQRLPGPRAGGRPPPEQPPAEGRPRRRGHRAPARRPPGDGGRPRDPAQEEHDAMPDPALFLYTARPHGPQRPPPELPGPPRASAAAAAGPRGQRPPRQPPQEPAARARSAKGEPSKRQGSGAHGAHGAPRAQE</sequence>
<organism evidence="4 5">
    <name type="scientific">Corvus moneduloides</name>
    <name type="common">New Caledonian crow</name>
    <dbReference type="NCBI Taxonomy" id="1196302"/>
    <lineage>
        <taxon>Eukaryota</taxon>
        <taxon>Metazoa</taxon>
        <taxon>Chordata</taxon>
        <taxon>Craniata</taxon>
        <taxon>Vertebrata</taxon>
        <taxon>Euteleostomi</taxon>
        <taxon>Archelosauria</taxon>
        <taxon>Archosauria</taxon>
        <taxon>Dinosauria</taxon>
        <taxon>Saurischia</taxon>
        <taxon>Theropoda</taxon>
        <taxon>Coelurosauria</taxon>
        <taxon>Aves</taxon>
        <taxon>Neognathae</taxon>
        <taxon>Neoaves</taxon>
        <taxon>Telluraves</taxon>
        <taxon>Australaves</taxon>
        <taxon>Passeriformes</taxon>
        <taxon>Corvoidea</taxon>
        <taxon>Corvidae</taxon>
        <taxon>Corvus</taxon>
    </lineage>
</organism>
<accession>A0A8U7P6N2</accession>
<reference evidence="4" key="2">
    <citation type="submission" date="2025-08" db="UniProtKB">
        <authorList>
            <consortium name="Ensembl"/>
        </authorList>
    </citation>
    <scope>IDENTIFICATION</scope>
</reference>
<reference evidence="5" key="1">
    <citation type="submission" date="2019-10" db="EMBL/GenBank/DDBJ databases">
        <title>Corvus moneduloides (New Caledonian crow) genome, bCorMon1, primary haplotype.</title>
        <authorList>
            <person name="Rutz C."/>
            <person name="Fungtammasan C."/>
            <person name="Mountcastle J."/>
            <person name="Formenti G."/>
            <person name="Chow W."/>
            <person name="Howe K."/>
            <person name="Steele M.P."/>
            <person name="Fernandes J."/>
            <person name="Gilbert M.T.P."/>
            <person name="Fedrigo O."/>
            <person name="Jarvis E.D."/>
            <person name="Gemmell N."/>
        </authorList>
    </citation>
    <scope>NUCLEOTIDE SEQUENCE [LARGE SCALE GENOMIC DNA]</scope>
</reference>
<name>A0A8U7P6N2_CORMO</name>
<dbReference type="PANTHER" id="PTHR14882:SF3">
    <property type="entry name" value="COILED-COIL DOMAIN CONTAINING 92B"/>
    <property type="match status" value="1"/>
</dbReference>
<dbReference type="AlphaFoldDB" id="A0A8U7P6N2"/>
<dbReference type="InterPro" id="IPR039496">
    <property type="entry name" value="CCDC92/74_N"/>
</dbReference>
<feature type="compositionally biased region" description="Low complexity" evidence="3">
    <location>
        <begin position="335"/>
        <end position="346"/>
    </location>
</feature>
<feature type="compositionally biased region" description="Pro residues" evidence="3">
    <location>
        <begin position="323"/>
        <end position="334"/>
    </location>
</feature>
<dbReference type="Proteomes" id="UP000694553">
    <property type="component" value="Unassembled WGS sequence"/>
</dbReference>
<protein>
    <submittedName>
        <fullName evidence="4">Coiled-coil domain containing 92B</fullName>
    </submittedName>
</protein>
<dbReference type="Ensembl" id="ENSCMUT00000033461.1">
    <property type="protein sequence ID" value="ENSCMUP00000034623.1"/>
    <property type="gene ID" value="ENSCMUG00000018851.1"/>
</dbReference>
<keyword evidence="5" id="KW-1185">Reference proteome</keyword>
<evidence type="ECO:0000313" key="4">
    <source>
        <dbReference type="Ensembl" id="ENSCMUP00000034623.1"/>
    </source>
</evidence>
<gene>
    <name evidence="4" type="primary">CCDC92B</name>
</gene>
<proteinExistence type="predicted"/>
<evidence type="ECO:0000256" key="1">
    <source>
        <dbReference type="ARBA" id="ARBA00023054"/>
    </source>
</evidence>
<reference evidence="4" key="3">
    <citation type="submission" date="2025-09" db="UniProtKB">
        <authorList>
            <consortium name="Ensembl"/>
        </authorList>
    </citation>
    <scope>IDENTIFICATION</scope>
</reference>
<dbReference type="PANTHER" id="PTHR14882">
    <property type="entry name" value="COILED-COIL DOMAIN-CONTAINING 74A"/>
    <property type="match status" value="1"/>
</dbReference>